<evidence type="ECO:0000313" key="11">
    <source>
        <dbReference type="Proteomes" id="UP000235371"/>
    </source>
</evidence>
<dbReference type="Proteomes" id="UP000235371">
    <property type="component" value="Unassembled WGS sequence"/>
</dbReference>
<dbReference type="UniPathway" id="UPA00988"/>
<feature type="region of interest" description="Disordered" evidence="9">
    <location>
        <begin position="1"/>
        <end position="51"/>
    </location>
</feature>
<dbReference type="InterPro" id="IPR008728">
    <property type="entry name" value="Elongator_complex_protein_4"/>
</dbReference>
<organism evidence="10 11">
    <name type="scientific">Hyaloscypha bicolor E</name>
    <dbReference type="NCBI Taxonomy" id="1095630"/>
    <lineage>
        <taxon>Eukaryota</taxon>
        <taxon>Fungi</taxon>
        <taxon>Dikarya</taxon>
        <taxon>Ascomycota</taxon>
        <taxon>Pezizomycotina</taxon>
        <taxon>Leotiomycetes</taxon>
        <taxon>Helotiales</taxon>
        <taxon>Hyaloscyphaceae</taxon>
        <taxon>Hyaloscypha</taxon>
        <taxon>Hyaloscypha bicolor</taxon>
    </lineage>
</organism>
<dbReference type="Gene3D" id="3.40.50.300">
    <property type="entry name" value="P-loop containing nucleotide triphosphate hydrolases"/>
    <property type="match status" value="1"/>
</dbReference>
<dbReference type="GO" id="GO:0008023">
    <property type="term" value="C:transcription elongation factor complex"/>
    <property type="evidence" value="ECO:0007669"/>
    <property type="project" value="TreeGrafter"/>
</dbReference>
<dbReference type="InParanoid" id="A0A2J6THB4"/>
<evidence type="ECO:0000256" key="9">
    <source>
        <dbReference type="SAM" id="MobiDB-lite"/>
    </source>
</evidence>
<dbReference type="GO" id="GO:0033588">
    <property type="term" value="C:elongator holoenzyme complex"/>
    <property type="evidence" value="ECO:0007669"/>
    <property type="project" value="InterPro"/>
</dbReference>
<evidence type="ECO:0000256" key="1">
    <source>
        <dbReference type="ARBA" id="ARBA00004123"/>
    </source>
</evidence>
<proteinExistence type="inferred from homology"/>
<evidence type="ECO:0000256" key="8">
    <source>
        <dbReference type="ARBA" id="ARBA00023242"/>
    </source>
</evidence>
<dbReference type="PANTHER" id="PTHR12896:SF1">
    <property type="entry name" value="ELONGATOR COMPLEX PROTEIN 4"/>
    <property type="match status" value="1"/>
</dbReference>
<dbReference type="EMBL" id="KZ613783">
    <property type="protein sequence ID" value="PMD62403.1"/>
    <property type="molecule type" value="Genomic_DNA"/>
</dbReference>
<evidence type="ECO:0000256" key="4">
    <source>
        <dbReference type="ARBA" id="ARBA00007573"/>
    </source>
</evidence>
<dbReference type="OrthoDB" id="289162at2759"/>
<reference evidence="10 11" key="1">
    <citation type="submission" date="2016-04" db="EMBL/GenBank/DDBJ databases">
        <title>A degradative enzymes factory behind the ericoid mycorrhizal symbiosis.</title>
        <authorList>
            <consortium name="DOE Joint Genome Institute"/>
            <person name="Martino E."/>
            <person name="Morin E."/>
            <person name="Grelet G."/>
            <person name="Kuo A."/>
            <person name="Kohler A."/>
            <person name="Daghino S."/>
            <person name="Barry K."/>
            <person name="Choi C."/>
            <person name="Cichocki N."/>
            <person name="Clum A."/>
            <person name="Copeland A."/>
            <person name="Hainaut M."/>
            <person name="Haridas S."/>
            <person name="Labutti K."/>
            <person name="Lindquist E."/>
            <person name="Lipzen A."/>
            <person name="Khouja H.-R."/>
            <person name="Murat C."/>
            <person name="Ohm R."/>
            <person name="Olson A."/>
            <person name="Spatafora J."/>
            <person name="Veneault-Fourrey C."/>
            <person name="Henrissat B."/>
            <person name="Grigoriev I."/>
            <person name="Martin F."/>
            <person name="Perotto S."/>
        </authorList>
    </citation>
    <scope>NUCLEOTIDE SEQUENCE [LARGE SCALE GENOMIC DNA]</scope>
    <source>
        <strain evidence="10 11">E</strain>
    </source>
</reference>
<dbReference type="FunCoup" id="A0A2J6THB4">
    <property type="interactions" value="802"/>
</dbReference>
<comment type="subcellular location">
    <subcellularLocation>
        <location evidence="2">Cytoplasm</location>
    </subcellularLocation>
    <subcellularLocation>
        <location evidence="1">Nucleus</location>
    </subcellularLocation>
</comment>
<dbReference type="GO" id="GO:0002098">
    <property type="term" value="P:tRNA wobble uridine modification"/>
    <property type="evidence" value="ECO:0007669"/>
    <property type="project" value="InterPro"/>
</dbReference>
<dbReference type="PANTHER" id="PTHR12896">
    <property type="entry name" value="PAX6 NEIGHBOR PROTEIN PAXNEB"/>
    <property type="match status" value="1"/>
</dbReference>
<comment type="similarity">
    <text evidence="4">Belongs to the ELP4 family.</text>
</comment>
<feature type="region of interest" description="Disordered" evidence="9">
    <location>
        <begin position="399"/>
        <end position="422"/>
    </location>
</feature>
<feature type="compositionally biased region" description="Low complexity" evidence="9">
    <location>
        <begin position="39"/>
        <end position="51"/>
    </location>
</feature>
<evidence type="ECO:0000256" key="7">
    <source>
        <dbReference type="ARBA" id="ARBA00022694"/>
    </source>
</evidence>
<dbReference type="GO" id="GO:0005737">
    <property type="term" value="C:cytoplasm"/>
    <property type="evidence" value="ECO:0007669"/>
    <property type="project" value="UniProtKB-SubCell"/>
</dbReference>
<feature type="compositionally biased region" description="Basic residues" evidence="9">
    <location>
        <begin position="1"/>
        <end position="11"/>
    </location>
</feature>
<keyword evidence="6" id="KW-0963">Cytoplasm</keyword>
<dbReference type="STRING" id="1095630.A0A2J6THB4"/>
<name>A0A2J6THB4_9HELO</name>
<keyword evidence="11" id="KW-1185">Reference proteome</keyword>
<evidence type="ECO:0000256" key="6">
    <source>
        <dbReference type="ARBA" id="ARBA00022490"/>
    </source>
</evidence>
<keyword evidence="8" id="KW-0539">Nucleus</keyword>
<dbReference type="Pfam" id="PF05625">
    <property type="entry name" value="PAXNEB"/>
    <property type="match status" value="1"/>
</dbReference>
<dbReference type="CDD" id="cd19494">
    <property type="entry name" value="Elp4"/>
    <property type="match status" value="1"/>
</dbReference>
<keyword evidence="7" id="KW-0819">tRNA processing</keyword>
<comment type="pathway">
    <text evidence="3">tRNA modification; 5-methoxycarbonylmethyl-2-thiouridine-tRNA biosynthesis.</text>
</comment>
<gene>
    <name evidence="10" type="ORF">K444DRAFT_341154</name>
</gene>
<dbReference type="AlphaFoldDB" id="A0A2J6THB4"/>
<dbReference type="GeneID" id="36580113"/>
<protein>
    <recommendedName>
        <fullName evidence="5">Elongator complex protein 4</fullName>
    </recommendedName>
</protein>
<sequence>MASSFRKRHVPVRSGGLVSSEPKSAKQELPKGVRPSPIDGRSTTSTGTRSLDGLLAGHAGLALGTSLLVEESGTTDFGGSLLRYYASEGVVQGHHVHVLGMNEVWGRDLPGLVEAVSRKTAPVEVVNERVLSGTIEGNEDAGSGTIGPGTKQVADGSGSGAGEKMKIAWRYERLGEFGPKGPSTSSSGEVFCHDFDLSKRLVLPSPSLMYFVPSTAKPDFEFRGGSTSASPFNRFLDHLITHLSASPSTALHRVVIPNLLSPALYSSEVSRPESILQFLHALRALIRKYSTQLTAMITLPLTLYPRSTGLTRWMELLNDGVLELAPFPSTAIATKSTPGASTVHEEPPQGMLKIHRLPIFHEKGGGGGEASGHGDDLAFTLSRRKGLVIKLFSLPPVEGDSEAQQGGLEHDHGKATKVDIEF</sequence>
<accession>A0A2J6THB4</accession>
<feature type="compositionally biased region" description="Basic and acidic residues" evidence="9">
    <location>
        <begin position="408"/>
        <end position="422"/>
    </location>
</feature>
<dbReference type="RefSeq" id="XP_024739307.1">
    <property type="nucleotide sequence ID" value="XM_024872031.1"/>
</dbReference>
<evidence type="ECO:0000256" key="3">
    <source>
        <dbReference type="ARBA" id="ARBA00005043"/>
    </source>
</evidence>
<evidence type="ECO:0000256" key="2">
    <source>
        <dbReference type="ARBA" id="ARBA00004496"/>
    </source>
</evidence>
<evidence type="ECO:0000256" key="5">
    <source>
        <dbReference type="ARBA" id="ARBA00020265"/>
    </source>
</evidence>
<evidence type="ECO:0000313" key="10">
    <source>
        <dbReference type="EMBL" id="PMD62403.1"/>
    </source>
</evidence>
<feature type="region of interest" description="Disordered" evidence="9">
    <location>
        <begin position="136"/>
        <end position="161"/>
    </location>
</feature>
<dbReference type="InterPro" id="IPR027417">
    <property type="entry name" value="P-loop_NTPase"/>
</dbReference>